<reference evidence="6 7" key="1">
    <citation type="submission" date="2015-09" db="EMBL/GenBank/DDBJ databases">
        <title>Draft genome of a European isolate of the apple canker pathogen Neonectria ditissima.</title>
        <authorList>
            <person name="Gomez-Cortecero A."/>
            <person name="Harrison R.J."/>
            <person name="Armitage A.D."/>
        </authorList>
    </citation>
    <scope>NUCLEOTIDE SEQUENCE [LARGE SCALE GENOMIC DNA]</scope>
    <source>
        <strain evidence="6 7">R09/05</strain>
    </source>
</reference>
<evidence type="ECO:0000256" key="3">
    <source>
        <dbReference type="ARBA" id="ARBA00023242"/>
    </source>
</evidence>
<comment type="caution">
    <text evidence="6">The sequence shown here is derived from an EMBL/GenBank/DDBJ whole genome shotgun (WGS) entry which is preliminary data.</text>
</comment>
<dbReference type="SMART" id="SM00906">
    <property type="entry name" value="Fungal_trans"/>
    <property type="match status" value="1"/>
</dbReference>
<dbReference type="PANTHER" id="PTHR31001:SF50">
    <property type="entry name" value="ZN(II)2CYS6 TRANSCRIPTION FACTOR (EUROFUNG)"/>
    <property type="match status" value="1"/>
</dbReference>
<dbReference type="GO" id="GO:0008270">
    <property type="term" value="F:zinc ion binding"/>
    <property type="evidence" value="ECO:0007669"/>
    <property type="project" value="InterPro"/>
</dbReference>
<dbReference type="AlphaFoldDB" id="A0A0P7BMI2"/>
<dbReference type="OrthoDB" id="424974at2759"/>
<organism evidence="6 7">
    <name type="scientific">Neonectria ditissima</name>
    <dbReference type="NCBI Taxonomy" id="78410"/>
    <lineage>
        <taxon>Eukaryota</taxon>
        <taxon>Fungi</taxon>
        <taxon>Dikarya</taxon>
        <taxon>Ascomycota</taxon>
        <taxon>Pezizomycotina</taxon>
        <taxon>Sordariomycetes</taxon>
        <taxon>Hypocreomycetidae</taxon>
        <taxon>Hypocreales</taxon>
        <taxon>Nectriaceae</taxon>
        <taxon>Neonectria</taxon>
    </lineage>
</organism>
<feature type="domain" description="Xylanolytic transcriptional activator regulatory" evidence="5">
    <location>
        <begin position="195"/>
        <end position="273"/>
    </location>
</feature>
<evidence type="ECO:0000256" key="4">
    <source>
        <dbReference type="SAM" id="MobiDB-lite"/>
    </source>
</evidence>
<feature type="region of interest" description="Disordered" evidence="4">
    <location>
        <begin position="26"/>
        <end position="47"/>
    </location>
</feature>
<proteinExistence type="predicted"/>
<dbReference type="Pfam" id="PF04082">
    <property type="entry name" value="Fungal_trans"/>
    <property type="match status" value="1"/>
</dbReference>
<dbReference type="InterPro" id="IPR007219">
    <property type="entry name" value="XnlR_reg_dom"/>
</dbReference>
<keyword evidence="7" id="KW-1185">Reference proteome</keyword>
<comment type="subcellular location">
    <subcellularLocation>
        <location evidence="1">Nucleus</location>
    </subcellularLocation>
</comment>
<name>A0A0P7BMI2_9HYPO</name>
<evidence type="ECO:0000256" key="2">
    <source>
        <dbReference type="ARBA" id="ARBA00022723"/>
    </source>
</evidence>
<dbReference type="CDD" id="cd12148">
    <property type="entry name" value="fungal_TF_MHR"/>
    <property type="match status" value="1"/>
</dbReference>
<keyword evidence="3" id="KW-0539">Nucleus</keyword>
<evidence type="ECO:0000313" key="6">
    <source>
        <dbReference type="EMBL" id="KPM46534.1"/>
    </source>
</evidence>
<dbReference type="InterPro" id="IPR050613">
    <property type="entry name" value="Sec_Metabolite_Reg"/>
</dbReference>
<keyword evidence="2" id="KW-0479">Metal-binding</keyword>
<evidence type="ECO:0000313" key="7">
    <source>
        <dbReference type="Proteomes" id="UP000050424"/>
    </source>
</evidence>
<evidence type="ECO:0000259" key="5">
    <source>
        <dbReference type="SMART" id="SM00906"/>
    </source>
</evidence>
<dbReference type="GO" id="GO:0003677">
    <property type="term" value="F:DNA binding"/>
    <property type="evidence" value="ECO:0007669"/>
    <property type="project" value="InterPro"/>
</dbReference>
<protein>
    <recommendedName>
        <fullName evidence="5">Xylanolytic transcriptional activator regulatory domain-containing protein</fullName>
    </recommendedName>
</protein>
<sequence>MRAAQVVRRRNKCYHRRAKTIRRVVDSAPKVVEEDNTQEPTPGTNAEDVDGGMRILGLWSPREPLSALPLGRDKMVWRKLCQIYLKHVDPIIKLIHRPSLSKWMQGGQYLGYPDSHPSIAALRSSIAYSAAYSLTESQCQTMFNMTKPTVVADCRQACEAALGASGLLSTNDITVLQAFVMYLASRRAQERNRAVWTLIAVAVRIARAICLQPDSEQRTGRRDSFFNQQMRKRTWYAVCLLDLQASFGQSSEPLIGPDEAATSLSLPAHVNDADFDPGTNHQVPNREELTNMTFALVTYQALPSGRLINSTVQEENGTGDASTKRPDSPSQLHHLRRFEDQVFLLLRFCDPESSPYAWFTWHNTQCFVAAVRLSALRPLQPAHAINQTLPSSSRLENHKEMMRLTLTVLEKARLMHTDPRGEDFRWCVNIPWHALAVAFAECYVCEDVAVVRRVWPLVEAAYERHRKSTSLCDQGEIQSRLEELMRRTRDRLAPLLQDVSVASSSPNDNSISALGSEVATATVDGSLSSQFQEEAWNPTPDSLDQPNFQGDMTDPYWRVWDEFVSGISLDDFGSPSTVLHDNSFAG</sequence>
<dbReference type="GO" id="GO:0005634">
    <property type="term" value="C:nucleus"/>
    <property type="evidence" value="ECO:0007669"/>
    <property type="project" value="UniProtKB-SubCell"/>
</dbReference>
<dbReference type="Proteomes" id="UP000050424">
    <property type="component" value="Unassembled WGS sequence"/>
</dbReference>
<evidence type="ECO:0000256" key="1">
    <source>
        <dbReference type="ARBA" id="ARBA00004123"/>
    </source>
</evidence>
<dbReference type="GO" id="GO:0006351">
    <property type="term" value="P:DNA-templated transcription"/>
    <property type="evidence" value="ECO:0007669"/>
    <property type="project" value="InterPro"/>
</dbReference>
<dbReference type="PANTHER" id="PTHR31001">
    <property type="entry name" value="UNCHARACTERIZED TRANSCRIPTIONAL REGULATORY PROTEIN"/>
    <property type="match status" value="1"/>
</dbReference>
<accession>A0A0P7BMI2</accession>
<gene>
    <name evidence="6" type="ORF">AK830_g119</name>
</gene>
<dbReference type="EMBL" id="LKCW01000001">
    <property type="protein sequence ID" value="KPM46534.1"/>
    <property type="molecule type" value="Genomic_DNA"/>
</dbReference>